<evidence type="ECO:0000313" key="3">
    <source>
        <dbReference type="Proteomes" id="UP000053372"/>
    </source>
</evidence>
<gene>
    <name evidence="1" type="ORF">BC008_40470</name>
    <name evidence="2" type="ORF">BC008_41445</name>
</gene>
<dbReference type="RefSeq" id="WP_058184162.1">
    <property type="nucleotide sequence ID" value="NZ_LMTZ01000118.1"/>
</dbReference>
<dbReference type="EMBL" id="LMTZ01000129">
    <property type="protein sequence ID" value="KST64071.1"/>
    <property type="molecule type" value="Genomic_DNA"/>
</dbReference>
<reference evidence="1 3" key="1">
    <citation type="journal article" date="2015" name="Genome Announc.">
        <title>Draft Genome of the Euendolithic (true boring) Cyanobacterium Mastigocoleus testarum strain BC008.</title>
        <authorList>
            <person name="Guida B.S."/>
            <person name="Garcia-Pichel F."/>
        </authorList>
    </citation>
    <scope>NUCLEOTIDE SEQUENCE [LARGE SCALE GENOMIC DNA]</scope>
    <source>
        <strain evidence="1 3">BC008</strain>
    </source>
</reference>
<dbReference type="EMBL" id="LMTZ01000118">
    <property type="protein sequence ID" value="KST64781.1"/>
    <property type="molecule type" value="Genomic_DNA"/>
</dbReference>
<dbReference type="Proteomes" id="UP000053372">
    <property type="component" value="Unassembled WGS sequence"/>
</dbReference>
<protein>
    <submittedName>
        <fullName evidence="1">Uncharacterized protein</fullName>
    </submittedName>
</protein>
<dbReference type="AlphaFoldDB" id="A0A0V7ZI63"/>
<proteinExistence type="predicted"/>
<accession>A0A0V7ZI63</accession>
<name>A0A0V7ZI63_9CYAN</name>
<keyword evidence="3" id="KW-1185">Reference proteome</keyword>
<organism evidence="1 3">
    <name type="scientific">Mastigocoleus testarum BC008</name>
    <dbReference type="NCBI Taxonomy" id="371196"/>
    <lineage>
        <taxon>Bacteria</taxon>
        <taxon>Bacillati</taxon>
        <taxon>Cyanobacteriota</taxon>
        <taxon>Cyanophyceae</taxon>
        <taxon>Nostocales</taxon>
        <taxon>Hapalosiphonaceae</taxon>
        <taxon>Mastigocoleus</taxon>
    </lineage>
</organism>
<comment type="caution">
    <text evidence="1">The sequence shown here is derived from an EMBL/GenBank/DDBJ whole genome shotgun (WGS) entry which is preliminary data.</text>
</comment>
<sequence length="92" mass="10709">MPERIHWTETIGNKYVTSLHPSMLTPKGYIKKCTTPMIGSLKQRVPVEVTYDRAYVKLKIRKAVIQGLTPITKDELLKLISECWDEEYAERE</sequence>
<evidence type="ECO:0000313" key="2">
    <source>
        <dbReference type="EMBL" id="KST64781.1"/>
    </source>
</evidence>
<evidence type="ECO:0000313" key="1">
    <source>
        <dbReference type="EMBL" id="KST64071.1"/>
    </source>
</evidence>